<evidence type="ECO:0000313" key="3">
    <source>
        <dbReference type="Proteomes" id="UP001370100"/>
    </source>
</evidence>
<protein>
    <recommendedName>
        <fullName evidence="4">DUF3558 domain-containing protein</fullName>
    </recommendedName>
</protein>
<name>A0ABU8N890_9PSEU</name>
<feature type="compositionally biased region" description="Low complexity" evidence="1">
    <location>
        <begin position="55"/>
        <end position="70"/>
    </location>
</feature>
<proteinExistence type="predicted"/>
<sequence length="196" mass="20624">MVTPRGDNPTRPALGLGELVGVALRALHRRVPGGLLVALVAAGFLGSLTPQPNESGSSTRSSSGASSSTANGAYLGTTPLGCDVRRYTASGHSHTATEPYCTQTKLASLLCDLELSGDDPDQLVDNRTSSVGWHSSAGAVEFYSYPEPMGHYFLCANFLTGRAGTLTVTDEEWSRLISVGDELPSELRGKLARQGR</sequence>
<reference evidence="2 3" key="1">
    <citation type="submission" date="2024-03" db="EMBL/GenBank/DDBJ databases">
        <title>Actinomycetospora sp. OC33-EN06, a novel actinomycete isolated from wild orchid (Aerides multiflora).</title>
        <authorList>
            <person name="Suriyachadkun C."/>
        </authorList>
    </citation>
    <scope>NUCLEOTIDE SEQUENCE [LARGE SCALE GENOMIC DNA]</scope>
    <source>
        <strain evidence="2 3">OC33-EN06</strain>
    </source>
</reference>
<dbReference type="RefSeq" id="WP_337715364.1">
    <property type="nucleotide sequence ID" value="NZ_JBBEGL010000005.1"/>
</dbReference>
<organism evidence="2 3">
    <name type="scientific">Actinomycetospora aeridis</name>
    <dbReference type="NCBI Taxonomy" id="3129231"/>
    <lineage>
        <taxon>Bacteria</taxon>
        <taxon>Bacillati</taxon>
        <taxon>Actinomycetota</taxon>
        <taxon>Actinomycetes</taxon>
        <taxon>Pseudonocardiales</taxon>
        <taxon>Pseudonocardiaceae</taxon>
        <taxon>Actinomycetospora</taxon>
    </lineage>
</organism>
<comment type="caution">
    <text evidence="2">The sequence shown here is derived from an EMBL/GenBank/DDBJ whole genome shotgun (WGS) entry which is preliminary data.</text>
</comment>
<evidence type="ECO:0008006" key="4">
    <source>
        <dbReference type="Google" id="ProtNLM"/>
    </source>
</evidence>
<gene>
    <name evidence="2" type="ORF">WCD41_19355</name>
</gene>
<dbReference type="Proteomes" id="UP001370100">
    <property type="component" value="Unassembled WGS sequence"/>
</dbReference>
<feature type="region of interest" description="Disordered" evidence="1">
    <location>
        <begin position="49"/>
        <end position="72"/>
    </location>
</feature>
<accession>A0ABU8N890</accession>
<keyword evidence="3" id="KW-1185">Reference proteome</keyword>
<evidence type="ECO:0000256" key="1">
    <source>
        <dbReference type="SAM" id="MobiDB-lite"/>
    </source>
</evidence>
<evidence type="ECO:0000313" key="2">
    <source>
        <dbReference type="EMBL" id="MEJ2888625.1"/>
    </source>
</evidence>
<dbReference type="EMBL" id="JBBEGL010000005">
    <property type="protein sequence ID" value="MEJ2888625.1"/>
    <property type="molecule type" value="Genomic_DNA"/>
</dbReference>